<comment type="caution">
    <text evidence="2">The sequence shown here is derived from an EMBL/GenBank/DDBJ whole genome shotgun (WGS) entry which is preliminary data.</text>
</comment>
<dbReference type="EMBL" id="RBDX01000031">
    <property type="protein sequence ID" value="RKN04846.1"/>
    <property type="molecule type" value="Genomic_DNA"/>
</dbReference>
<feature type="domain" description="AAA+ ATPase" evidence="1">
    <location>
        <begin position="77"/>
        <end position="212"/>
    </location>
</feature>
<dbReference type="InterPro" id="IPR003593">
    <property type="entry name" value="AAA+_ATPase"/>
</dbReference>
<dbReference type="Pfam" id="PF13424">
    <property type="entry name" value="TPR_12"/>
    <property type="match status" value="2"/>
</dbReference>
<dbReference type="Gene3D" id="1.10.10.10">
    <property type="entry name" value="Winged helix-like DNA-binding domain superfamily/Winged helix DNA-binding domain"/>
    <property type="match status" value="1"/>
</dbReference>
<dbReference type="InterPro" id="IPR002182">
    <property type="entry name" value="NB-ARC"/>
</dbReference>
<dbReference type="Pfam" id="PF00931">
    <property type="entry name" value="NB-ARC"/>
    <property type="match status" value="1"/>
</dbReference>
<evidence type="ECO:0000313" key="3">
    <source>
        <dbReference type="EMBL" id="RKN25356.1"/>
    </source>
</evidence>
<keyword evidence="4" id="KW-1185">Reference proteome</keyword>
<dbReference type="PANTHER" id="PTHR47691">
    <property type="entry name" value="REGULATOR-RELATED"/>
    <property type="match status" value="1"/>
</dbReference>
<dbReference type="InterPro" id="IPR027417">
    <property type="entry name" value="P-loop_NTPase"/>
</dbReference>
<dbReference type="AlphaFoldDB" id="A0A3A9WB66"/>
<proteinExistence type="predicted"/>
<dbReference type="RefSeq" id="WP_120696360.1">
    <property type="nucleotide sequence ID" value="NZ_RBDX01000031.1"/>
</dbReference>
<dbReference type="PRINTS" id="PR00364">
    <property type="entry name" value="DISEASERSIST"/>
</dbReference>
<dbReference type="Gene3D" id="1.25.40.10">
    <property type="entry name" value="Tetratricopeptide repeat domain"/>
    <property type="match status" value="2"/>
</dbReference>
<evidence type="ECO:0000313" key="5">
    <source>
        <dbReference type="Proteomes" id="UP000275024"/>
    </source>
</evidence>
<gene>
    <name evidence="3" type="ORF">D7318_09135</name>
    <name evidence="2" type="ORF">D7319_26975</name>
</gene>
<organism evidence="2 5">
    <name type="scientific">Streptomyces radicis</name>
    <dbReference type="NCBI Taxonomy" id="1750517"/>
    <lineage>
        <taxon>Bacteria</taxon>
        <taxon>Bacillati</taxon>
        <taxon>Actinomycetota</taxon>
        <taxon>Actinomycetes</taxon>
        <taxon>Kitasatosporales</taxon>
        <taxon>Streptomycetaceae</taxon>
        <taxon>Streptomyces</taxon>
    </lineage>
</organism>
<dbReference type="OrthoDB" id="581105at2"/>
<dbReference type="EMBL" id="RBDY01000004">
    <property type="protein sequence ID" value="RKN25356.1"/>
    <property type="molecule type" value="Genomic_DNA"/>
</dbReference>
<dbReference type="SMART" id="SM00382">
    <property type="entry name" value="AAA"/>
    <property type="match status" value="1"/>
</dbReference>
<protein>
    <submittedName>
        <fullName evidence="2">Tetratricopeptide repeat protein</fullName>
    </submittedName>
</protein>
<reference evidence="4 5" key="1">
    <citation type="submission" date="2018-09" db="EMBL/GenBank/DDBJ databases">
        <title>Streptomyces sp. nov. DS1-2, an endophytic actinomycete isolated from roots of Dendrobium scabrilingue.</title>
        <authorList>
            <person name="Kuncharoen N."/>
            <person name="Kudo T."/>
            <person name="Ohkuma M."/>
            <person name="Yuki M."/>
            <person name="Tanasupawat S."/>
        </authorList>
    </citation>
    <scope>NUCLEOTIDE SEQUENCE [LARGE SCALE GENOMIC DNA]</scope>
    <source>
        <strain evidence="2 5">AZ1-7</strain>
        <strain evidence="3 4">DS1-2</strain>
    </source>
</reference>
<dbReference type="InterPro" id="IPR036388">
    <property type="entry name" value="WH-like_DNA-bd_sf"/>
</dbReference>
<name>A0A3A9WB66_9ACTN</name>
<dbReference type="Gene3D" id="3.40.50.300">
    <property type="entry name" value="P-loop containing nucleotide triphosphate hydrolases"/>
    <property type="match status" value="1"/>
</dbReference>
<evidence type="ECO:0000313" key="2">
    <source>
        <dbReference type="EMBL" id="RKN04846.1"/>
    </source>
</evidence>
<sequence length="810" mass="88274">MGDTSGHINRVEGRTAAHSVVQARDIDGGVHIHQPPERPPAVIPHQLRGGIRHFVNRSRELSRLGTLIADHGAEPHASRVAVITGTAGVGKTTLALHWAHAIRSYFPGGELYANLRGYTADSPMSSDEVLGRFLEDLGMSATQVPTARDRRETLFRSLMADRRMLVFLDNAADSAHVRPLLPGTAASLVLITSRDDLTALVTQHDAVRVRVTTFPTTDAVALLRATTADDRPGDQGSDLTELARMCGGLPLALRIAAERAAGWPTMPLGELIDELRDETARWTVLTADPEEGPEEGTDAMRSVFEWSYRALPAPAARLFRLLGLHPGNEFGLAAVASLAALEPARARALLETLVRAHLVQRRPGERYELHDLLRAYARELVRREESEADRSAILARALAWYLRTADAAQRAIAPHDRCALDDHAPASAAALTFDDYESAFRWYQAESANLVAATRVAADAGFPGIAWRLAVALRAIHMHHNAFDAWGTTARIALDAARASGEEIGEAEALENLGKVAFQASRLEEAEECHRGALAIRRRIGDRHGTAVSVNALGLLGLRRRRLDEAEAHFTEAVEIFRDLDDRRWKALMRGNLAETLCELGRAEEARAIVEHALADFRELGDHSGEGNALWLLSWARRASGDPEAAARAIADALSIAAEEDNQLWRAHWLAESARVELSRGNPEAALRLAHESAAMQRGLGDSAREAAALDSAGEACQALGRFDEAADLHRRAIVTYRDLDAQWRLANALAHLATALDPLGEDEQARAAREEALSLLTAFDDPRAVALTHRLAAHLGDGDRPITPRARKQ</sequence>
<dbReference type="SUPFAM" id="SSF52540">
    <property type="entry name" value="P-loop containing nucleoside triphosphate hydrolases"/>
    <property type="match status" value="1"/>
</dbReference>
<dbReference type="InterPro" id="IPR011990">
    <property type="entry name" value="TPR-like_helical_dom_sf"/>
</dbReference>
<dbReference type="Proteomes" id="UP000268652">
    <property type="component" value="Unassembled WGS sequence"/>
</dbReference>
<dbReference type="GO" id="GO:0043531">
    <property type="term" value="F:ADP binding"/>
    <property type="evidence" value="ECO:0007669"/>
    <property type="project" value="InterPro"/>
</dbReference>
<dbReference type="Proteomes" id="UP000275024">
    <property type="component" value="Unassembled WGS sequence"/>
</dbReference>
<accession>A0A3A9WB66</accession>
<dbReference type="SUPFAM" id="SSF48452">
    <property type="entry name" value="TPR-like"/>
    <property type="match status" value="2"/>
</dbReference>
<evidence type="ECO:0000313" key="4">
    <source>
        <dbReference type="Proteomes" id="UP000268652"/>
    </source>
</evidence>
<dbReference type="InterPro" id="IPR019734">
    <property type="entry name" value="TPR_rpt"/>
</dbReference>
<dbReference type="SMART" id="SM00028">
    <property type="entry name" value="TPR"/>
    <property type="match status" value="5"/>
</dbReference>
<dbReference type="PANTHER" id="PTHR47691:SF3">
    <property type="entry name" value="HTH-TYPE TRANSCRIPTIONAL REGULATOR RV0890C-RELATED"/>
    <property type="match status" value="1"/>
</dbReference>
<evidence type="ECO:0000259" key="1">
    <source>
        <dbReference type="SMART" id="SM00382"/>
    </source>
</evidence>